<dbReference type="GeneID" id="81589210"/>
<dbReference type="Proteomes" id="UP001213799">
    <property type="component" value="Unassembled WGS sequence"/>
</dbReference>
<dbReference type="AlphaFoldDB" id="A0AAD6H0D3"/>
<comment type="caution">
    <text evidence="1">The sequence shown here is derived from an EMBL/GenBank/DDBJ whole genome shotgun (WGS) entry which is preliminary data.</text>
</comment>
<sequence>MFDLNSSLTVYVAYLRYLNSVTVRKTVIRLTEKEPIRSVKSRSRLFKRSIPLRRAGRRTAFQNKMIDTLAIYILNRYPALTYFYRSFEPMAVGLMLRGDNIVSRDKLNIVLEALVEDEANPYTLERWVVPNLKSLSRLAASHLIFRQRF</sequence>
<dbReference type="EMBL" id="JAQJAE010000004">
    <property type="protein sequence ID" value="KAJ5597829.1"/>
    <property type="molecule type" value="Genomic_DNA"/>
</dbReference>
<organism evidence="1 2">
    <name type="scientific">Penicillium hordei</name>
    <dbReference type="NCBI Taxonomy" id="40994"/>
    <lineage>
        <taxon>Eukaryota</taxon>
        <taxon>Fungi</taxon>
        <taxon>Dikarya</taxon>
        <taxon>Ascomycota</taxon>
        <taxon>Pezizomycotina</taxon>
        <taxon>Eurotiomycetes</taxon>
        <taxon>Eurotiomycetidae</taxon>
        <taxon>Eurotiales</taxon>
        <taxon>Aspergillaceae</taxon>
        <taxon>Penicillium</taxon>
    </lineage>
</organism>
<evidence type="ECO:0000313" key="2">
    <source>
        <dbReference type="Proteomes" id="UP001213799"/>
    </source>
</evidence>
<reference evidence="1" key="1">
    <citation type="journal article" date="2023" name="IMA Fungus">
        <title>Comparative genomic study of the Penicillium genus elucidates a diverse pangenome and 15 lateral gene transfer events.</title>
        <authorList>
            <person name="Petersen C."/>
            <person name="Sorensen T."/>
            <person name="Nielsen M.R."/>
            <person name="Sondergaard T.E."/>
            <person name="Sorensen J.L."/>
            <person name="Fitzpatrick D.A."/>
            <person name="Frisvad J.C."/>
            <person name="Nielsen K.L."/>
        </authorList>
    </citation>
    <scope>NUCLEOTIDE SEQUENCE</scope>
    <source>
        <strain evidence="1">IBT 12815</strain>
    </source>
</reference>
<gene>
    <name evidence="1" type="ORF">N7537_007913</name>
</gene>
<reference evidence="1" key="2">
    <citation type="submission" date="2023-01" db="EMBL/GenBank/DDBJ databases">
        <authorList>
            <person name="Petersen C."/>
        </authorList>
    </citation>
    <scope>NUCLEOTIDE SEQUENCE</scope>
    <source>
        <strain evidence="1">IBT 12815</strain>
    </source>
</reference>
<protein>
    <submittedName>
        <fullName evidence="1">Uncharacterized protein</fullName>
    </submittedName>
</protein>
<proteinExistence type="predicted"/>
<accession>A0AAD6H0D3</accession>
<evidence type="ECO:0000313" key="1">
    <source>
        <dbReference type="EMBL" id="KAJ5597829.1"/>
    </source>
</evidence>
<dbReference type="RefSeq" id="XP_056751044.1">
    <property type="nucleotide sequence ID" value="XM_056898968.1"/>
</dbReference>
<name>A0AAD6H0D3_9EURO</name>
<keyword evidence="2" id="KW-1185">Reference proteome</keyword>